<evidence type="ECO:0000313" key="3">
    <source>
        <dbReference type="Proteomes" id="UP000187283"/>
    </source>
</evidence>
<feature type="compositionally biased region" description="Basic and acidic residues" evidence="1">
    <location>
        <begin position="1"/>
        <end position="14"/>
    </location>
</feature>
<dbReference type="EMBL" id="LSSN01004449">
    <property type="protein sequence ID" value="OMJ11497.1"/>
    <property type="molecule type" value="Genomic_DNA"/>
</dbReference>
<organism evidence="2 3">
    <name type="scientific">Smittium culicis</name>
    <dbReference type="NCBI Taxonomy" id="133412"/>
    <lineage>
        <taxon>Eukaryota</taxon>
        <taxon>Fungi</taxon>
        <taxon>Fungi incertae sedis</taxon>
        <taxon>Zoopagomycota</taxon>
        <taxon>Kickxellomycotina</taxon>
        <taxon>Harpellomycetes</taxon>
        <taxon>Harpellales</taxon>
        <taxon>Legeriomycetaceae</taxon>
        <taxon>Smittium</taxon>
    </lineage>
</organism>
<feature type="non-terminal residue" evidence="2">
    <location>
        <position position="27"/>
    </location>
</feature>
<evidence type="ECO:0000256" key="1">
    <source>
        <dbReference type="SAM" id="MobiDB-lite"/>
    </source>
</evidence>
<evidence type="ECO:0000313" key="2">
    <source>
        <dbReference type="EMBL" id="OMJ11497.1"/>
    </source>
</evidence>
<accession>A0A1R1XA37</accession>
<protein>
    <submittedName>
        <fullName evidence="2">Uncharacterized protein</fullName>
    </submittedName>
</protein>
<sequence>MGVEEKLESEESKNQEVGSIPVLIDKK</sequence>
<dbReference type="AlphaFoldDB" id="A0A1R1XA37"/>
<proteinExistence type="predicted"/>
<gene>
    <name evidence="2" type="ORF">AYI70_g9686</name>
</gene>
<name>A0A1R1XA37_9FUNG</name>
<comment type="caution">
    <text evidence="2">The sequence shown here is derived from an EMBL/GenBank/DDBJ whole genome shotgun (WGS) entry which is preliminary data.</text>
</comment>
<reference evidence="2 3" key="1">
    <citation type="submission" date="2017-01" db="EMBL/GenBank/DDBJ databases">
        <authorList>
            <person name="Mah S.A."/>
            <person name="Swanson W.J."/>
            <person name="Moy G.W."/>
            <person name="Vacquier V.D."/>
        </authorList>
    </citation>
    <scope>NUCLEOTIDE SEQUENCE [LARGE SCALE GENOMIC DNA]</scope>
    <source>
        <strain evidence="2 3">GSMNP</strain>
    </source>
</reference>
<dbReference type="Proteomes" id="UP000187283">
    <property type="component" value="Unassembled WGS sequence"/>
</dbReference>
<feature type="region of interest" description="Disordered" evidence="1">
    <location>
        <begin position="1"/>
        <end position="27"/>
    </location>
</feature>
<keyword evidence="3" id="KW-1185">Reference proteome</keyword>